<name>A0A2K3CV82_CHLRE</name>
<dbReference type="PANTHER" id="PTHR34524">
    <property type="entry name" value="CALCYPHOSIN"/>
    <property type="match status" value="1"/>
</dbReference>
<dbReference type="SUPFAM" id="SSF47473">
    <property type="entry name" value="EF-hand"/>
    <property type="match status" value="1"/>
</dbReference>
<evidence type="ECO:0000256" key="3">
    <source>
        <dbReference type="ARBA" id="ARBA00022837"/>
    </source>
</evidence>
<evidence type="ECO:0000259" key="5">
    <source>
        <dbReference type="PROSITE" id="PS50222"/>
    </source>
</evidence>
<dbReference type="PROSITE" id="PS50222">
    <property type="entry name" value="EF_HAND_2"/>
    <property type="match status" value="2"/>
</dbReference>
<dbReference type="InterPro" id="IPR002048">
    <property type="entry name" value="EF_hand_dom"/>
</dbReference>
<evidence type="ECO:0000256" key="2">
    <source>
        <dbReference type="ARBA" id="ARBA00022737"/>
    </source>
</evidence>
<evidence type="ECO:0000256" key="4">
    <source>
        <dbReference type="SAM" id="MobiDB-lite"/>
    </source>
</evidence>
<dbReference type="Pfam" id="PF13499">
    <property type="entry name" value="EF-hand_7"/>
    <property type="match status" value="1"/>
</dbReference>
<dbReference type="AlphaFoldDB" id="A0A2K3CV82"/>
<keyword evidence="7" id="KW-1185">Reference proteome</keyword>
<dbReference type="InterPro" id="IPR018247">
    <property type="entry name" value="EF_Hand_1_Ca_BS"/>
</dbReference>
<evidence type="ECO:0000313" key="6">
    <source>
        <dbReference type="EMBL" id="PNW72193.1"/>
    </source>
</evidence>
<feature type="domain" description="EF-hand" evidence="5">
    <location>
        <begin position="463"/>
        <end position="498"/>
    </location>
</feature>
<reference evidence="6 7" key="1">
    <citation type="journal article" date="2007" name="Science">
        <title>The Chlamydomonas genome reveals the evolution of key animal and plant functions.</title>
        <authorList>
            <person name="Merchant S.S."/>
            <person name="Prochnik S.E."/>
            <person name="Vallon O."/>
            <person name="Harris E.H."/>
            <person name="Karpowicz S.J."/>
            <person name="Witman G.B."/>
            <person name="Terry A."/>
            <person name="Salamov A."/>
            <person name="Fritz-Laylin L.K."/>
            <person name="Marechal-Drouard L."/>
            <person name="Marshall W.F."/>
            <person name="Qu L.H."/>
            <person name="Nelson D.R."/>
            <person name="Sanderfoot A.A."/>
            <person name="Spalding M.H."/>
            <person name="Kapitonov V.V."/>
            <person name="Ren Q."/>
            <person name="Ferris P."/>
            <person name="Lindquist E."/>
            <person name="Shapiro H."/>
            <person name="Lucas S.M."/>
            <person name="Grimwood J."/>
            <person name="Schmutz J."/>
            <person name="Cardol P."/>
            <person name="Cerutti H."/>
            <person name="Chanfreau G."/>
            <person name="Chen C.L."/>
            <person name="Cognat V."/>
            <person name="Croft M.T."/>
            <person name="Dent R."/>
            <person name="Dutcher S."/>
            <person name="Fernandez E."/>
            <person name="Fukuzawa H."/>
            <person name="Gonzalez-Ballester D."/>
            <person name="Gonzalez-Halphen D."/>
            <person name="Hallmann A."/>
            <person name="Hanikenne M."/>
            <person name="Hippler M."/>
            <person name="Inwood W."/>
            <person name="Jabbari K."/>
            <person name="Kalanon M."/>
            <person name="Kuras R."/>
            <person name="Lefebvre P.A."/>
            <person name="Lemaire S.D."/>
            <person name="Lobanov A.V."/>
            <person name="Lohr M."/>
            <person name="Manuell A."/>
            <person name="Meier I."/>
            <person name="Mets L."/>
            <person name="Mittag M."/>
            <person name="Mittelmeier T."/>
            <person name="Moroney J.V."/>
            <person name="Moseley J."/>
            <person name="Napoli C."/>
            <person name="Nedelcu A.M."/>
            <person name="Niyogi K."/>
            <person name="Novoselov S.V."/>
            <person name="Paulsen I.T."/>
            <person name="Pazour G."/>
            <person name="Purton S."/>
            <person name="Ral J.P."/>
            <person name="Riano-Pachon D.M."/>
            <person name="Riekhof W."/>
            <person name="Rymarquis L."/>
            <person name="Schroda M."/>
            <person name="Stern D."/>
            <person name="Umen J."/>
            <person name="Willows R."/>
            <person name="Wilson N."/>
            <person name="Zimmer S.L."/>
            <person name="Allmer J."/>
            <person name="Balk J."/>
            <person name="Bisova K."/>
            <person name="Chen C.J."/>
            <person name="Elias M."/>
            <person name="Gendler K."/>
            <person name="Hauser C."/>
            <person name="Lamb M.R."/>
            <person name="Ledford H."/>
            <person name="Long J.C."/>
            <person name="Minagawa J."/>
            <person name="Page M.D."/>
            <person name="Pan J."/>
            <person name="Pootakham W."/>
            <person name="Roje S."/>
            <person name="Rose A."/>
            <person name="Stahlberg E."/>
            <person name="Terauchi A.M."/>
            <person name="Yang P."/>
            <person name="Ball S."/>
            <person name="Bowler C."/>
            <person name="Dieckmann C.L."/>
            <person name="Gladyshev V.N."/>
            <person name="Green P."/>
            <person name="Jorgensen R."/>
            <person name="Mayfield S."/>
            <person name="Mueller-Roeber B."/>
            <person name="Rajamani S."/>
            <person name="Sayre R.T."/>
            <person name="Brokstein P."/>
            <person name="Dubchak I."/>
            <person name="Goodstein D."/>
            <person name="Hornick L."/>
            <person name="Huang Y.W."/>
            <person name="Jhaveri J."/>
            <person name="Luo Y."/>
            <person name="Martinez D."/>
            <person name="Ngau W.C."/>
            <person name="Otillar B."/>
            <person name="Poliakov A."/>
            <person name="Porter A."/>
            <person name="Szajkowski L."/>
            <person name="Werner G."/>
            <person name="Zhou K."/>
            <person name="Grigoriev I.V."/>
            <person name="Rokhsar D.S."/>
            <person name="Grossman A.R."/>
        </authorList>
    </citation>
    <scope>NUCLEOTIDE SEQUENCE [LARGE SCALE GENOMIC DNA]</scope>
    <source>
        <strain evidence="7">CC-503</strain>
    </source>
</reference>
<dbReference type="EMBL" id="CM008977">
    <property type="protein sequence ID" value="PNW72193.1"/>
    <property type="molecule type" value="Genomic_DNA"/>
</dbReference>
<dbReference type="Proteomes" id="UP000006906">
    <property type="component" value="Chromosome 16"/>
</dbReference>
<evidence type="ECO:0000256" key="1">
    <source>
        <dbReference type="ARBA" id="ARBA00022723"/>
    </source>
</evidence>
<accession>A0A2K3CV82</accession>
<dbReference type="Gramene" id="PNW72193">
    <property type="protein sequence ID" value="PNW72193"/>
    <property type="gene ID" value="CHLRE_16g678350v5"/>
</dbReference>
<dbReference type="OrthoDB" id="26525at2759"/>
<proteinExistence type="predicted"/>
<feature type="region of interest" description="Disordered" evidence="4">
    <location>
        <begin position="237"/>
        <end position="282"/>
    </location>
</feature>
<dbReference type="Gene3D" id="1.10.238.10">
    <property type="entry name" value="EF-hand"/>
    <property type="match status" value="2"/>
</dbReference>
<feature type="compositionally biased region" description="Polar residues" evidence="4">
    <location>
        <begin position="252"/>
        <end position="274"/>
    </location>
</feature>
<sequence>MGDTLLASSLFAARLPSPSVLTGNYAPQTAGIFVEQALQESQRRAAGSRLATPAAGASRGNAEEVGALRSLASRHLGTLGRGMGMGPFQPPPQPLTPKGRLPAAALQPGPQPPRSISTPPLRCHTPVLLSGEPVYHREGRGGGGGGGAGGGGGIAAASGIQSSLPHLVVPNPATADVEAGTGTAGAGTGPSAGFLSPQHNITAANSGVRFSGGALSLGGALPSRPATALSVQDLNLSARPGSRMGPPPGTPPSRSHLGTGSSSFSATGRTNLPGNASPLRGGYRHTVTKRLIETSPAAAAAAEANRLGGFRVTRGMMYSVFQELDEYDSGRLTYSAFEQAACRIGMRPTQARRLFDQLDPEGHGYTTVKRWVDPVVERQMEQLIKLYVQATRGEDGRPKHVNEIGSIHMAVQLAMNKLKLKRCGRAVSIERLIDAFKFIDRDASGALSLEELEDALNALGIFVTRDVLDTMMHTFDKDGNGGVDYLEFVHSLFPNEASNISSSSRAH</sequence>
<organism evidence="6 7">
    <name type="scientific">Chlamydomonas reinhardtii</name>
    <name type="common">Chlamydomonas smithii</name>
    <dbReference type="NCBI Taxonomy" id="3055"/>
    <lineage>
        <taxon>Eukaryota</taxon>
        <taxon>Viridiplantae</taxon>
        <taxon>Chlorophyta</taxon>
        <taxon>core chlorophytes</taxon>
        <taxon>Chlorophyceae</taxon>
        <taxon>CS clade</taxon>
        <taxon>Chlamydomonadales</taxon>
        <taxon>Chlamydomonadaceae</taxon>
        <taxon>Chlamydomonas</taxon>
    </lineage>
</organism>
<protein>
    <recommendedName>
        <fullName evidence="5">EF-hand domain-containing protein</fullName>
    </recommendedName>
</protein>
<dbReference type="SMART" id="SM00054">
    <property type="entry name" value="EFh"/>
    <property type="match status" value="2"/>
</dbReference>
<dbReference type="GO" id="GO:0005509">
    <property type="term" value="F:calcium ion binding"/>
    <property type="evidence" value="ECO:0007669"/>
    <property type="project" value="InterPro"/>
</dbReference>
<keyword evidence="2" id="KW-0677">Repeat</keyword>
<feature type="compositionally biased region" description="Low complexity" evidence="4">
    <location>
        <begin position="96"/>
        <end position="108"/>
    </location>
</feature>
<dbReference type="GeneID" id="5721519"/>
<dbReference type="RefSeq" id="XP_042916054.1">
    <property type="nucleotide sequence ID" value="XM_043071356.1"/>
</dbReference>
<evidence type="ECO:0000313" key="7">
    <source>
        <dbReference type="Proteomes" id="UP000006906"/>
    </source>
</evidence>
<dbReference type="KEGG" id="cre:CHLRE_16g678350v5"/>
<dbReference type="PROSITE" id="PS00018">
    <property type="entry name" value="EF_HAND_1"/>
    <property type="match status" value="1"/>
</dbReference>
<gene>
    <name evidence="6" type="ORF">CHLRE_16g678350v5</name>
</gene>
<dbReference type="ExpressionAtlas" id="A0A2K3CV82">
    <property type="expression patterns" value="baseline"/>
</dbReference>
<keyword evidence="3" id="KW-0106">Calcium</keyword>
<dbReference type="CDD" id="cd00051">
    <property type="entry name" value="EFh"/>
    <property type="match status" value="1"/>
</dbReference>
<keyword evidence="1" id="KW-0479">Metal-binding</keyword>
<dbReference type="InterPro" id="IPR051581">
    <property type="entry name" value="Ca-bind"/>
</dbReference>
<feature type="region of interest" description="Disordered" evidence="4">
    <location>
        <begin position="83"/>
        <end position="120"/>
    </location>
</feature>
<dbReference type="InterPro" id="IPR011992">
    <property type="entry name" value="EF-hand-dom_pair"/>
</dbReference>
<dbReference type="InParanoid" id="A0A2K3CV82"/>
<dbReference type="PANTHER" id="PTHR34524:SF6">
    <property type="entry name" value="CALCYPHOSINE LIKE"/>
    <property type="match status" value="1"/>
</dbReference>
<feature type="domain" description="EF-hand" evidence="5">
    <location>
        <begin position="427"/>
        <end position="462"/>
    </location>
</feature>